<dbReference type="EMBL" id="DWYS01000036">
    <property type="protein sequence ID" value="HJB06769.1"/>
    <property type="molecule type" value="Genomic_DNA"/>
</dbReference>
<comment type="caution">
    <text evidence="2">The sequence shown here is derived from an EMBL/GenBank/DDBJ whole genome shotgun (WGS) entry which is preliminary data.</text>
</comment>
<reference evidence="2" key="2">
    <citation type="submission" date="2021-04" db="EMBL/GenBank/DDBJ databases">
        <authorList>
            <person name="Gilroy R."/>
        </authorList>
    </citation>
    <scope>NUCLEOTIDE SEQUENCE</scope>
    <source>
        <strain evidence="2">CHK188-4685</strain>
    </source>
</reference>
<dbReference type="Gene3D" id="1.20.5.170">
    <property type="match status" value="1"/>
</dbReference>
<sequence>MLIASDRPEQILEVIRAYPEFEEIYRQVFGFRRQVKELMSMFSDALKILDANTTKYMIEQQKAKIEWQEEKIEQQEEKLEQQKEKIKRQEEEIERLRSLLAARDDHKNENH</sequence>
<name>A0A9D2RJD2_9FIRM</name>
<accession>A0A9D2RJD2</accession>
<proteinExistence type="predicted"/>
<dbReference type="Proteomes" id="UP000886804">
    <property type="component" value="Unassembled WGS sequence"/>
</dbReference>
<keyword evidence="1" id="KW-0175">Coiled coil</keyword>
<reference evidence="2" key="1">
    <citation type="journal article" date="2021" name="PeerJ">
        <title>Extensive microbial diversity within the chicken gut microbiome revealed by metagenomics and culture.</title>
        <authorList>
            <person name="Gilroy R."/>
            <person name="Ravi A."/>
            <person name="Getino M."/>
            <person name="Pursley I."/>
            <person name="Horton D.L."/>
            <person name="Alikhan N.F."/>
            <person name="Baker D."/>
            <person name="Gharbi K."/>
            <person name="Hall N."/>
            <person name="Watson M."/>
            <person name="Adriaenssens E.M."/>
            <person name="Foster-Nyarko E."/>
            <person name="Jarju S."/>
            <person name="Secka A."/>
            <person name="Antonio M."/>
            <person name="Oren A."/>
            <person name="Chaudhuri R.R."/>
            <person name="La Ragione R."/>
            <person name="Hildebrand F."/>
            <person name="Pallen M.J."/>
        </authorList>
    </citation>
    <scope>NUCLEOTIDE SEQUENCE</scope>
    <source>
        <strain evidence="2">CHK188-4685</strain>
    </source>
</reference>
<evidence type="ECO:0000313" key="2">
    <source>
        <dbReference type="EMBL" id="HJB06769.1"/>
    </source>
</evidence>
<gene>
    <name evidence="2" type="ORF">H9716_02765</name>
</gene>
<dbReference type="AlphaFoldDB" id="A0A9D2RJD2"/>
<evidence type="ECO:0000313" key="3">
    <source>
        <dbReference type="Proteomes" id="UP000886804"/>
    </source>
</evidence>
<feature type="coiled-coil region" evidence="1">
    <location>
        <begin position="58"/>
        <end position="106"/>
    </location>
</feature>
<organism evidence="2 3">
    <name type="scientific">Candidatus Enterocloster faecavium</name>
    <dbReference type="NCBI Taxonomy" id="2838560"/>
    <lineage>
        <taxon>Bacteria</taxon>
        <taxon>Bacillati</taxon>
        <taxon>Bacillota</taxon>
        <taxon>Clostridia</taxon>
        <taxon>Lachnospirales</taxon>
        <taxon>Lachnospiraceae</taxon>
        <taxon>Enterocloster</taxon>
    </lineage>
</organism>
<evidence type="ECO:0000256" key="1">
    <source>
        <dbReference type="SAM" id="Coils"/>
    </source>
</evidence>
<protein>
    <submittedName>
        <fullName evidence="2">Uncharacterized protein</fullName>
    </submittedName>
</protein>